<keyword evidence="2" id="KW-1185">Reference proteome</keyword>
<accession>Q73NC0</accession>
<dbReference type="PaxDb" id="243275-TDE_1235"/>
<reference evidence="1 2" key="1">
    <citation type="journal article" date="2004" name="Proc. Natl. Acad. Sci. U.S.A.">
        <title>Comparison of the genome of the oral pathogen Treponema denticola with other spirochete genomes.</title>
        <authorList>
            <person name="Seshadri R."/>
            <person name="Myers G.S."/>
            <person name="Tettelin H."/>
            <person name="Eisen J.A."/>
            <person name="Heidelberg J.F."/>
            <person name="Dodson R.J."/>
            <person name="Davidsen T.M."/>
            <person name="DeBoy R.T."/>
            <person name="Fouts D.E."/>
            <person name="Haft D.H."/>
            <person name="Selengut J."/>
            <person name="Ren Q."/>
            <person name="Brinkac L.M."/>
            <person name="Madupu R."/>
            <person name="Kolonay J."/>
            <person name="Durkin S.A."/>
            <person name="Daugherty S.C."/>
            <person name="Shetty J."/>
            <person name="Shvartsbeyn A."/>
            <person name="Gebregeorgis E."/>
            <person name="Geer K."/>
            <person name="Tsegaye G."/>
            <person name="Malek J."/>
            <person name="Ayodeji B."/>
            <person name="Shatsman S."/>
            <person name="McLeod M.P."/>
            <person name="Smajs D."/>
            <person name="Howell J.K."/>
            <person name="Pal S."/>
            <person name="Amin A."/>
            <person name="Vashisth P."/>
            <person name="McNeill T.Z."/>
            <person name="Xiang Q."/>
            <person name="Sodergren E."/>
            <person name="Baca E."/>
            <person name="Weinstock G.M."/>
            <person name="Norris S.J."/>
            <person name="Fraser C.M."/>
            <person name="Paulsen I.T."/>
        </authorList>
    </citation>
    <scope>NUCLEOTIDE SEQUENCE [LARGE SCALE GENOMIC DNA]</scope>
    <source>
        <strain evidence="2">ATCC 35405 / DSM 14222 / CIP 103919 / JCM 8153 / KCTC 15104</strain>
    </source>
</reference>
<dbReference type="AlphaFoldDB" id="Q73NC0"/>
<evidence type="ECO:0000313" key="1">
    <source>
        <dbReference type="EMBL" id="AAS11753.1"/>
    </source>
</evidence>
<evidence type="ECO:0000313" key="2">
    <source>
        <dbReference type="Proteomes" id="UP000008212"/>
    </source>
</evidence>
<dbReference type="EMBL" id="AE017226">
    <property type="protein sequence ID" value="AAS11753.1"/>
    <property type="molecule type" value="Genomic_DNA"/>
</dbReference>
<gene>
    <name evidence="1" type="ordered locus">TDE_1235</name>
</gene>
<organism evidence="1 2">
    <name type="scientific">Treponema denticola (strain ATCC 35405 / DSM 14222 / CIP 103919 / JCM 8153 / KCTC 15104)</name>
    <dbReference type="NCBI Taxonomy" id="243275"/>
    <lineage>
        <taxon>Bacteria</taxon>
        <taxon>Pseudomonadati</taxon>
        <taxon>Spirochaetota</taxon>
        <taxon>Spirochaetia</taxon>
        <taxon>Spirochaetales</taxon>
        <taxon>Treponemataceae</taxon>
        <taxon>Treponema</taxon>
    </lineage>
</organism>
<dbReference type="KEGG" id="tde:TDE_1235"/>
<proteinExistence type="predicted"/>
<dbReference type="Proteomes" id="UP000008212">
    <property type="component" value="Chromosome"/>
</dbReference>
<protein>
    <submittedName>
        <fullName evidence="1">Uncharacterized protein</fullName>
    </submittedName>
</protein>
<sequence length="33" mass="3513">MASIIGGSINSSAGIQPHCLSSSFVLRTKHCFY</sequence>
<dbReference type="STRING" id="243275.TDE_1235"/>
<name>Q73NC0_TREDE</name>
<dbReference type="HOGENOM" id="CLU_3384320_0_0_12"/>